<feature type="region of interest" description="Disordered" evidence="1">
    <location>
        <begin position="42"/>
        <end position="85"/>
    </location>
</feature>
<keyword evidence="3" id="KW-1185">Reference proteome</keyword>
<name>A0ABP0E396_9PEZI</name>
<accession>A0ABP0E396</accession>
<dbReference type="EMBL" id="CAWUON010000175">
    <property type="protein sequence ID" value="CAK7275058.1"/>
    <property type="molecule type" value="Genomic_DNA"/>
</dbReference>
<dbReference type="Proteomes" id="UP001642502">
    <property type="component" value="Unassembled WGS sequence"/>
</dbReference>
<dbReference type="Pfam" id="PF13136">
    <property type="entry name" value="DUF3984"/>
    <property type="match status" value="1"/>
</dbReference>
<organism evidence="2 3">
    <name type="scientific">Sporothrix epigloea</name>
    <dbReference type="NCBI Taxonomy" id="1892477"/>
    <lineage>
        <taxon>Eukaryota</taxon>
        <taxon>Fungi</taxon>
        <taxon>Dikarya</taxon>
        <taxon>Ascomycota</taxon>
        <taxon>Pezizomycotina</taxon>
        <taxon>Sordariomycetes</taxon>
        <taxon>Sordariomycetidae</taxon>
        <taxon>Ophiostomatales</taxon>
        <taxon>Ophiostomataceae</taxon>
        <taxon>Sporothrix</taxon>
    </lineage>
</organism>
<feature type="compositionally biased region" description="Polar residues" evidence="1">
    <location>
        <begin position="56"/>
        <end position="85"/>
    </location>
</feature>
<reference evidence="2 3" key="1">
    <citation type="submission" date="2024-01" db="EMBL/GenBank/DDBJ databases">
        <authorList>
            <person name="Allen C."/>
            <person name="Tagirdzhanova G."/>
        </authorList>
    </citation>
    <scope>NUCLEOTIDE SEQUENCE [LARGE SCALE GENOMIC DNA]</scope>
    <source>
        <strain evidence="2 3">CBS 119000</strain>
    </source>
</reference>
<feature type="region of interest" description="Disordered" evidence="1">
    <location>
        <begin position="410"/>
        <end position="433"/>
    </location>
</feature>
<evidence type="ECO:0000313" key="3">
    <source>
        <dbReference type="Proteomes" id="UP001642502"/>
    </source>
</evidence>
<gene>
    <name evidence="2" type="ORF">SEPCBS119000_006487</name>
</gene>
<proteinExistence type="predicted"/>
<dbReference type="InterPro" id="IPR025040">
    <property type="entry name" value="DUF3984"/>
</dbReference>
<evidence type="ECO:0000313" key="2">
    <source>
        <dbReference type="EMBL" id="CAK7275058.1"/>
    </source>
</evidence>
<comment type="caution">
    <text evidence="2">The sequence shown here is derived from an EMBL/GenBank/DDBJ whole genome shotgun (WGS) entry which is preliminary data.</text>
</comment>
<protein>
    <submittedName>
        <fullName evidence="2">Uncharacterized protein</fullName>
    </submittedName>
</protein>
<sequence>MDLPYSQQQQARQKCRSAADLQYLTLAPFMSRMPLQEDLNDNDISKAHTYPPNTAARGSTGSQTPGGIDSGSNNRTSALSKSLSATHLPRAADDLFAQQHRRRKTANHDHDGGRDDWLFRAAVLMTNESRESKGQTWLAARASSTSLNGLRSTDKDGDEAIIEHGLARTEGDSLGRLPNNSCHSSRRGSLDQDRTNFLVQPCRRINSAAASRSGSRMNSRANSRIGSRVQLFTPNDVRQHSLEFNGNKNAIELLPETSEYRESALFVEEENAGYGPGGLMASVGPDFVNLEGKFEAMGQYERLESFEDEDQIRRLMNHGKAEGIVGSWLNSVFGWSLSDVQETEGEVEAEDEGKTIRYVENDGGSDHSLDSDIGANINGEAYVAVSQGGKQRRSDKRVVAVNCGRRNAARATSRRRFEGDDGSAAKDVPPPPLNDEGIWRDVAWLLSVASKVIS</sequence>
<evidence type="ECO:0000256" key="1">
    <source>
        <dbReference type="SAM" id="MobiDB-lite"/>
    </source>
</evidence>